<evidence type="ECO:0000313" key="1">
    <source>
        <dbReference type="EMBL" id="QOP43441.1"/>
    </source>
</evidence>
<name>A0A7M1B135_9BACT</name>
<evidence type="ECO:0000313" key="2">
    <source>
        <dbReference type="Proteomes" id="UP000593719"/>
    </source>
</evidence>
<dbReference type="KEGG" id="ssei:FJR45_05530"/>
<protein>
    <submittedName>
        <fullName evidence="1">Uncharacterized protein</fullName>
    </submittedName>
</protein>
<proteinExistence type="predicted"/>
<keyword evidence="2" id="KW-1185">Reference proteome</keyword>
<sequence>MHTYQIAESVLDGYKNEKLTDERVDFLTAQAHEQLAEIAKNKALFEDFSGRVNAPKKVDKIILWILFMSNESICDDYISACNKNYREIIPISDLADLLLYVIHLKKVQNMELDGFDHLVECEEAGIEEVDQYAFTNALLYIQKLKEKEVEMQF</sequence>
<dbReference type="EMBL" id="CP041235">
    <property type="protein sequence ID" value="QOP43441.1"/>
    <property type="molecule type" value="Genomic_DNA"/>
</dbReference>
<dbReference type="Proteomes" id="UP000593719">
    <property type="component" value="Chromosome"/>
</dbReference>
<accession>A0A7M1B135</accession>
<reference evidence="1 2" key="1">
    <citation type="submission" date="2019-06" db="EMBL/GenBank/DDBJ databases">
        <title>Sulfurimonas gotlandica sp. nov., a chemoautotrophic and psychrotolerant epsilonproteobacterium isolated from a pelagic redoxcline, and an emended description of the genus Sulfurimonas.</title>
        <authorList>
            <person name="Wang S."/>
            <person name="Jiang L."/>
            <person name="Shao Z."/>
        </authorList>
    </citation>
    <scope>NUCLEOTIDE SEQUENCE [LARGE SCALE GENOMIC DNA]</scope>
    <source>
        <strain evidence="1 2">S2-6</strain>
    </source>
</reference>
<organism evidence="1 2">
    <name type="scientific">Sulfurimonas sediminis</name>
    <dbReference type="NCBI Taxonomy" id="2590020"/>
    <lineage>
        <taxon>Bacteria</taxon>
        <taxon>Pseudomonadati</taxon>
        <taxon>Campylobacterota</taxon>
        <taxon>Epsilonproteobacteria</taxon>
        <taxon>Campylobacterales</taxon>
        <taxon>Sulfurimonadaceae</taxon>
        <taxon>Sulfurimonas</taxon>
    </lineage>
</organism>
<gene>
    <name evidence="1" type="ORF">FJR45_05530</name>
</gene>
<dbReference type="RefSeq" id="WP_193151727.1">
    <property type="nucleotide sequence ID" value="NZ_CP041235.1"/>
</dbReference>
<dbReference type="AlphaFoldDB" id="A0A7M1B135"/>